<sequence length="234" mass="27420">MQIHWSEIVFPALTFVVLTGYHLYWLYQVRRAPFRTYLGITRHLRRMWVEFIMTERRDILSVQTLRNSIMASSFLASTAILIGLGLLSLIFRPEHVAELPFDPVLIFSRIRTLFLVKILVLVLHFFFAFFSFTLAIRYFNQMNFMINVPVQCDPQLTPDFVAHTLDLGMTHYTLGMRAYYLATVVVLWIFGPLWMFLGSLVMTFILYKLDHCCTLDYSTATCWLNSHGRPETPK</sequence>
<dbReference type="AlphaFoldDB" id="A0A7V4G757"/>
<dbReference type="EMBL" id="DSXI01000138">
    <property type="protein sequence ID" value="HGS04597.1"/>
    <property type="molecule type" value="Genomic_DNA"/>
</dbReference>
<keyword evidence="1" id="KW-0812">Transmembrane</keyword>
<gene>
    <name evidence="2" type="ORF">ENT08_02480</name>
</gene>
<feature type="transmembrane region" description="Helical" evidence="1">
    <location>
        <begin position="7"/>
        <end position="27"/>
    </location>
</feature>
<organism evidence="2">
    <name type="scientific">Desulfobacca acetoxidans</name>
    <dbReference type="NCBI Taxonomy" id="60893"/>
    <lineage>
        <taxon>Bacteria</taxon>
        <taxon>Pseudomonadati</taxon>
        <taxon>Thermodesulfobacteriota</taxon>
        <taxon>Desulfobaccia</taxon>
        <taxon>Desulfobaccales</taxon>
        <taxon>Desulfobaccaceae</taxon>
        <taxon>Desulfobacca</taxon>
    </lineage>
</organism>
<keyword evidence="1" id="KW-1133">Transmembrane helix</keyword>
<reference evidence="2" key="1">
    <citation type="journal article" date="2020" name="mSystems">
        <title>Genome- and Community-Level Interaction Insights into Carbon Utilization and Element Cycling Functions of Hydrothermarchaeota in Hydrothermal Sediment.</title>
        <authorList>
            <person name="Zhou Z."/>
            <person name="Liu Y."/>
            <person name="Xu W."/>
            <person name="Pan J."/>
            <person name="Luo Z.H."/>
            <person name="Li M."/>
        </authorList>
    </citation>
    <scope>NUCLEOTIDE SEQUENCE [LARGE SCALE GENOMIC DNA]</scope>
    <source>
        <strain evidence="2">SpSt-548</strain>
    </source>
</reference>
<dbReference type="Pfam" id="PF04654">
    <property type="entry name" value="DUF599"/>
    <property type="match status" value="1"/>
</dbReference>
<dbReference type="PANTHER" id="PTHR31168:SF1">
    <property type="entry name" value="DUF599 FAMILY PROTEIN"/>
    <property type="match status" value="1"/>
</dbReference>
<accession>A0A7V4G757</accession>
<keyword evidence="1" id="KW-0472">Membrane</keyword>
<dbReference type="PANTHER" id="PTHR31168">
    <property type="entry name" value="OS02G0292800 PROTEIN"/>
    <property type="match status" value="1"/>
</dbReference>
<dbReference type="InterPro" id="IPR006747">
    <property type="entry name" value="DUF599"/>
</dbReference>
<proteinExistence type="predicted"/>
<evidence type="ECO:0000313" key="2">
    <source>
        <dbReference type="EMBL" id="HGS04597.1"/>
    </source>
</evidence>
<feature type="transmembrane region" description="Helical" evidence="1">
    <location>
        <begin position="178"/>
        <end position="207"/>
    </location>
</feature>
<evidence type="ECO:0000256" key="1">
    <source>
        <dbReference type="SAM" id="Phobius"/>
    </source>
</evidence>
<feature type="transmembrane region" description="Helical" evidence="1">
    <location>
        <begin position="112"/>
        <end position="139"/>
    </location>
</feature>
<comment type="caution">
    <text evidence="2">The sequence shown here is derived from an EMBL/GenBank/DDBJ whole genome shotgun (WGS) entry which is preliminary data.</text>
</comment>
<feature type="transmembrane region" description="Helical" evidence="1">
    <location>
        <begin position="69"/>
        <end position="91"/>
    </location>
</feature>
<protein>
    <submittedName>
        <fullName evidence="2">DUF599 domain-containing protein</fullName>
    </submittedName>
</protein>
<name>A0A7V4G757_9BACT</name>